<dbReference type="Proteomes" id="UP000051166">
    <property type="component" value="Unassembled WGS sequence"/>
</dbReference>
<dbReference type="Pfam" id="PF02826">
    <property type="entry name" value="2-Hacid_dh_C"/>
    <property type="match status" value="1"/>
</dbReference>
<dbReference type="RefSeq" id="WP_056960988.1">
    <property type="nucleotide sequence ID" value="NZ_AZFQ01000044.1"/>
</dbReference>
<dbReference type="Pfam" id="PF00389">
    <property type="entry name" value="2-Hacid_dh"/>
    <property type="match status" value="1"/>
</dbReference>
<dbReference type="InterPro" id="IPR006139">
    <property type="entry name" value="D-isomer_2_OHA_DH_cat_dom"/>
</dbReference>
<dbReference type="CDD" id="cd12186">
    <property type="entry name" value="LDH"/>
    <property type="match status" value="1"/>
</dbReference>
<evidence type="ECO:0000256" key="2">
    <source>
        <dbReference type="ARBA" id="ARBA00023002"/>
    </source>
</evidence>
<accession>A0A0R1UXS2</accession>
<dbReference type="SUPFAM" id="SSF52283">
    <property type="entry name" value="Formate/glycerate dehydrogenase catalytic domain-like"/>
    <property type="match status" value="1"/>
</dbReference>
<sequence>MKFIAFNVRSDEEKYFKAWEKQNDVQVECVAAPLTTEKLDGLAGYDAVLTLQTGTYPEKMFEKFKEVGVKVLSIRNVGVDNIDLKAATENGILVTNVPAYSPNAIAEFSVTQLLQLLRNTTLFRRRVAAHDFRWAPFVGKELRSLTVGVLGTGRIGRAAINIYRGFGAKVIAYDLYPNPELKKEGIYVDSYAELFAQADVITLHMPATAADHHLIGAEAIAQMKDGVYLINTARGALVDTEALIAGIKNGKIAGAALDTYENESPIFNHDLKDQPLKDTVFKELLELDNVLITPHVAFYTETAVENMVTIALKSAQEAVTKGTTATLVNQ</sequence>
<dbReference type="InterPro" id="IPR006140">
    <property type="entry name" value="D-isomer_DH_NAD-bd"/>
</dbReference>
<dbReference type="PROSITE" id="PS00671">
    <property type="entry name" value="D_2_HYDROXYACID_DH_3"/>
    <property type="match status" value="1"/>
</dbReference>
<evidence type="ECO:0000256" key="3">
    <source>
        <dbReference type="ARBA" id="ARBA00023027"/>
    </source>
</evidence>
<evidence type="ECO:0000313" key="7">
    <source>
        <dbReference type="EMBL" id="KRL98076.1"/>
    </source>
</evidence>
<dbReference type="GeneID" id="98308395"/>
<comment type="caution">
    <text evidence="7">The sequence shown here is derived from an EMBL/GenBank/DDBJ whole genome shotgun (WGS) entry which is preliminary data.</text>
</comment>
<evidence type="ECO:0000256" key="4">
    <source>
        <dbReference type="RuleBase" id="RU003719"/>
    </source>
</evidence>
<dbReference type="EMBL" id="AZFQ01000044">
    <property type="protein sequence ID" value="KRL98076.1"/>
    <property type="molecule type" value="Genomic_DNA"/>
</dbReference>
<dbReference type="PANTHER" id="PTHR43026:SF1">
    <property type="entry name" value="2-HYDROXYACID DEHYDROGENASE HOMOLOG 1-RELATED"/>
    <property type="match status" value="1"/>
</dbReference>
<comment type="similarity">
    <text evidence="1 4">Belongs to the D-isomer specific 2-hydroxyacid dehydrogenase family.</text>
</comment>
<dbReference type="InterPro" id="IPR029752">
    <property type="entry name" value="D-isomer_DH_CS1"/>
</dbReference>
<dbReference type="PANTHER" id="PTHR43026">
    <property type="entry name" value="2-HYDROXYACID DEHYDROGENASE HOMOLOG 1-RELATED"/>
    <property type="match status" value="1"/>
</dbReference>
<dbReference type="InterPro" id="IPR058205">
    <property type="entry name" value="D-LDH-like"/>
</dbReference>
<gene>
    <name evidence="7" type="ORF">FD50_GL001037</name>
</gene>
<dbReference type="InterPro" id="IPR029753">
    <property type="entry name" value="D-isomer_DH_CS"/>
</dbReference>
<evidence type="ECO:0000259" key="6">
    <source>
        <dbReference type="Pfam" id="PF02826"/>
    </source>
</evidence>
<name>A0A0R1UXS2_9LACO</name>
<feature type="domain" description="D-isomer specific 2-hydroxyacid dehydrogenase NAD-binding" evidence="6">
    <location>
        <begin position="111"/>
        <end position="297"/>
    </location>
</feature>
<dbReference type="AlphaFoldDB" id="A0A0R1UXS2"/>
<dbReference type="GO" id="GO:0051287">
    <property type="term" value="F:NAD binding"/>
    <property type="evidence" value="ECO:0007669"/>
    <property type="project" value="InterPro"/>
</dbReference>
<keyword evidence="8" id="KW-1185">Reference proteome</keyword>
<reference evidence="7 8" key="1">
    <citation type="journal article" date="2015" name="Genome Announc.">
        <title>Expanding the biotechnology potential of lactobacilli through comparative genomics of 213 strains and associated genera.</title>
        <authorList>
            <person name="Sun Z."/>
            <person name="Harris H.M."/>
            <person name="McCann A."/>
            <person name="Guo C."/>
            <person name="Argimon S."/>
            <person name="Zhang W."/>
            <person name="Yang X."/>
            <person name="Jeffery I.B."/>
            <person name="Cooney J.C."/>
            <person name="Kagawa T.F."/>
            <person name="Liu W."/>
            <person name="Song Y."/>
            <person name="Salvetti E."/>
            <person name="Wrobel A."/>
            <person name="Rasinkangas P."/>
            <person name="Parkhill J."/>
            <person name="Rea M.C."/>
            <person name="O'Sullivan O."/>
            <person name="Ritari J."/>
            <person name="Douillard F.P."/>
            <person name="Paul Ross R."/>
            <person name="Yang R."/>
            <person name="Briner A.E."/>
            <person name="Felis G.E."/>
            <person name="de Vos W.M."/>
            <person name="Barrangou R."/>
            <person name="Klaenhammer T.R."/>
            <person name="Caufield P.W."/>
            <person name="Cui Y."/>
            <person name="Zhang H."/>
            <person name="O'Toole P.W."/>
        </authorList>
    </citation>
    <scope>NUCLEOTIDE SEQUENCE [LARGE SCALE GENOMIC DNA]</scope>
    <source>
        <strain evidence="7 8">DSM 16230</strain>
    </source>
</reference>
<dbReference type="STRING" id="1423801.FD50_GL001037"/>
<evidence type="ECO:0000256" key="1">
    <source>
        <dbReference type="ARBA" id="ARBA00005854"/>
    </source>
</evidence>
<keyword evidence="3" id="KW-0520">NAD</keyword>
<dbReference type="GO" id="GO:0008720">
    <property type="term" value="F:D-lactate dehydrogenase (NAD+) activity"/>
    <property type="evidence" value="ECO:0007669"/>
    <property type="project" value="TreeGrafter"/>
</dbReference>
<organism evidence="7 8">
    <name type="scientific">Liquorilactobacillus satsumensis DSM 16230 = JCM 12392</name>
    <dbReference type="NCBI Taxonomy" id="1423801"/>
    <lineage>
        <taxon>Bacteria</taxon>
        <taxon>Bacillati</taxon>
        <taxon>Bacillota</taxon>
        <taxon>Bacilli</taxon>
        <taxon>Lactobacillales</taxon>
        <taxon>Lactobacillaceae</taxon>
        <taxon>Liquorilactobacillus</taxon>
    </lineage>
</organism>
<protein>
    <submittedName>
        <fullName evidence="7">D-lactate dehydrogenase</fullName>
    </submittedName>
</protein>
<feature type="domain" description="D-isomer specific 2-hydroxyacid dehydrogenase catalytic" evidence="5">
    <location>
        <begin position="7"/>
        <end position="329"/>
    </location>
</feature>
<keyword evidence="2 4" id="KW-0560">Oxidoreductase</keyword>
<dbReference type="Gene3D" id="3.40.50.720">
    <property type="entry name" value="NAD(P)-binding Rossmann-like Domain"/>
    <property type="match status" value="2"/>
</dbReference>
<dbReference type="OrthoDB" id="9805416at2"/>
<proteinExistence type="inferred from homology"/>
<evidence type="ECO:0000259" key="5">
    <source>
        <dbReference type="Pfam" id="PF00389"/>
    </source>
</evidence>
<dbReference type="PROSITE" id="PS00065">
    <property type="entry name" value="D_2_HYDROXYACID_DH_1"/>
    <property type="match status" value="1"/>
</dbReference>
<dbReference type="PATRIC" id="fig|1423801.4.peg.1052"/>
<evidence type="ECO:0000313" key="8">
    <source>
        <dbReference type="Proteomes" id="UP000051166"/>
    </source>
</evidence>
<dbReference type="InterPro" id="IPR036291">
    <property type="entry name" value="NAD(P)-bd_dom_sf"/>
</dbReference>
<dbReference type="SUPFAM" id="SSF51735">
    <property type="entry name" value="NAD(P)-binding Rossmann-fold domains"/>
    <property type="match status" value="1"/>
</dbReference>